<dbReference type="EMBL" id="MU001738">
    <property type="protein sequence ID" value="KAF2801163.1"/>
    <property type="molecule type" value="Genomic_DNA"/>
</dbReference>
<protein>
    <submittedName>
        <fullName evidence="1">Uncharacterized protein</fullName>
    </submittedName>
</protein>
<name>A0A6A6XY27_9PLEO</name>
<accession>A0A6A6XY27</accession>
<organism evidence="1 2">
    <name type="scientific">Melanomma pulvis-pyrius CBS 109.77</name>
    <dbReference type="NCBI Taxonomy" id="1314802"/>
    <lineage>
        <taxon>Eukaryota</taxon>
        <taxon>Fungi</taxon>
        <taxon>Dikarya</taxon>
        <taxon>Ascomycota</taxon>
        <taxon>Pezizomycotina</taxon>
        <taxon>Dothideomycetes</taxon>
        <taxon>Pleosporomycetidae</taxon>
        <taxon>Pleosporales</taxon>
        <taxon>Melanommataceae</taxon>
        <taxon>Melanomma</taxon>
    </lineage>
</organism>
<dbReference type="Proteomes" id="UP000799757">
    <property type="component" value="Unassembled WGS sequence"/>
</dbReference>
<keyword evidence="2" id="KW-1185">Reference proteome</keyword>
<proteinExistence type="predicted"/>
<reference evidence="1" key="1">
    <citation type="journal article" date="2020" name="Stud. Mycol.">
        <title>101 Dothideomycetes genomes: a test case for predicting lifestyles and emergence of pathogens.</title>
        <authorList>
            <person name="Haridas S."/>
            <person name="Albert R."/>
            <person name="Binder M."/>
            <person name="Bloem J."/>
            <person name="Labutti K."/>
            <person name="Salamov A."/>
            <person name="Andreopoulos B."/>
            <person name="Baker S."/>
            <person name="Barry K."/>
            <person name="Bills G."/>
            <person name="Bluhm B."/>
            <person name="Cannon C."/>
            <person name="Castanera R."/>
            <person name="Culley D."/>
            <person name="Daum C."/>
            <person name="Ezra D."/>
            <person name="Gonzalez J."/>
            <person name="Henrissat B."/>
            <person name="Kuo A."/>
            <person name="Liang C."/>
            <person name="Lipzen A."/>
            <person name="Lutzoni F."/>
            <person name="Magnuson J."/>
            <person name="Mondo S."/>
            <person name="Nolan M."/>
            <person name="Ohm R."/>
            <person name="Pangilinan J."/>
            <person name="Park H.-J."/>
            <person name="Ramirez L."/>
            <person name="Alfaro M."/>
            <person name="Sun H."/>
            <person name="Tritt A."/>
            <person name="Yoshinaga Y."/>
            <person name="Zwiers L.-H."/>
            <person name="Turgeon B."/>
            <person name="Goodwin S."/>
            <person name="Spatafora J."/>
            <person name="Crous P."/>
            <person name="Grigoriev I."/>
        </authorList>
    </citation>
    <scope>NUCLEOTIDE SEQUENCE</scope>
    <source>
        <strain evidence="1">CBS 109.77</strain>
    </source>
</reference>
<dbReference type="AlphaFoldDB" id="A0A6A6XY27"/>
<evidence type="ECO:0000313" key="1">
    <source>
        <dbReference type="EMBL" id="KAF2801163.1"/>
    </source>
</evidence>
<sequence>MPACMLQSSRLQDAADAAAAIANCEHYIRLTRATGAGDRRDARLKLSNRFEKWQSVWPAGCSGRAVRLFVLALVSASICGEGQAMQSFPTAQGSRLGSSVSVLRSLRGGMS</sequence>
<gene>
    <name evidence="1" type="ORF">K505DRAFT_344</name>
</gene>
<evidence type="ECO:0000313" key="2">
    <source>
        <dbReference type="Proteomes" id="UP000799757"/>
    </source>
</evidence>